<dbReference type="PANTHER" id="PTHR47151:SF2">
    <property type="entry name" value="AMINO ACID BINDING PROTEIN"/>
    <property type="match status" value="1"/>
</dbReference>
<dbReference type="AlphaFoldDB" id="A0A1V1P8K3"/>
<keyword evidence="2" id="KW-0732">Signal</keyword>
<accession>A0A1V1P8K3</accession>
<evidence type="ECO:0000313" key="5">
    <source>
        <dbReference type="Proteomes" id="UP000189670"/>
    </source>
</evidence>
<evidence type="ECO:0000259" key="3">
    <source>
        <dbReference type="Pfam" id="PF13458"/>
    </source>
</evidence>
<protein>
    <recommendedName>
        <fullName evidence="3">Leucine-binding protein domain-containing protein</fullName>
    </recommendedName>
</protein>
<comment type="similarity">
    <text evidence="1">Belongs to the leucine-binding protein family.</text>
</comment>
<sequence>MDTAQQEEGIHIAVIGPFSGSYGSRGKSWLKGINLHVDHINQHGGIHGKKIVLDIFDDRNEKLVARRRAFEIVEQNQAVAVLGHDDPHCTVNGSKVYRQYRVPAITLSPGDIPLSRDKYWCFRIFNNSKTKAKFVLNYIQHVIAISAVSIIHENQHFGKTFFSNIQEIIDQSNIELQHTWSFNPNDTSIERTFAEIIRQIQKKQAHDAVLIIAANTFQGGQLIELIMQKEITNPVILVRDMSGISFNALEMSSLSHPPNLKTWMVRISACPLC</sequence>
<dbReference type="SUPFAM" id="SSF53822">
    <property type="entry name" value="Periplasmic binding protein-like I"/>
    <property type="match status" value="1"/>
</dbReference>
<proteinExistence type="inferred from homology"/>
<dbReference type="Gene3D" id="3.40.50.2300">
    <property type="match status" value="2"/>
</dbReference>
<evidence type="ECO:0000313" key="4">
    <source>
        <dbReference type="EMBL" id="ETR71222.1"/>
    </source>
</evidence>
<dbReference type="InterPro" id="IPR028082">
    <property type="entry name" value="Peripla_BP_I"/>
</dbReference>
<dbReference type="InterPro" id="IPR028081">
    <property type="entry name" value="Leu-bd"/>
</dbReference>
<name>A0A1V1P8K3_9BACT</name>
<comment type="caution">
    <text evidence="4">The sequence shown here is derived from an EMBL/GenBank/DDBJ whole genome shotgun (WGS) entry which is preliminary data.</text>
</comment>
<dbReference type="Pfam" id="PF13458">
    <property type="entry name" value="Peripla_BP_6"/>
    <property type="match status" value="1"/>
</dbReference>
<organism evidence="4 5">
    <name type="scientific">Candidatus Magnetoglobus multicellularis str. Araruama</name>
    <dbReference type="NCBI Taxonomy" id="890399"/>
    <lineage>
        <taxon>Bacteria</taxon>
        <taxon>Pseudomonadati</taxon>
        <taxon>Thermodesulfobacteriota</taxon>
        <taxon>Desulfobacteria</taxon>
        <taxon>Desulfobacterales</taxon>
        <taxon>Desulfobacteraceae</taxon>
        <taxon>Candidatus Magnetoglobus</taxon>
    </lineage>
</organism>
<evidence type="ECO:0000256" key="2">
    <source>
        <dbReference type="ARBA" id="ARBA00022729"/>
    </source>
</evidence>
<reference evidence="5" key="1">
    <citation type="submission" date="2012-11" db="EMBL/GenBank/DDBJ databases">
        <authorList>
            <person name="Lucero-Rivera Y.E."/>
            <person name="Tovar-Ramirez D."/>
        </authorList>
    </citation>
    <scope>NUCLEOTIDE SEQUENCE [LARGE SCALE GENOMIC DNA]</scope>
    <source>
        <strain evidence="5">Araruama</strain>
    </source>
</reference>
<evidence type="ECO:0000256" key="1">
    <source>
        <dbReference type="ARBA" id="ARBA00010062"/>
    </source>
</evidence>
<feature type="domain" description="Leucine-binding protein" evidence="3">
    <location>
        <begin position="10"/>
        <end position="214"/>
    </location>
</feature>
<gene>
    <name evidence="4" type="ORF">OMM_02648</name>
</gene>
<dbReference type="EMBL" id="ATBP01000302">
    <property type="protein sequence ID" value="ETR71222.1"/>
    <property type="molecule type" value="Genomic_DNA"/>
</dbReference>
<dbReference type="Proteomes" id="UP000189670">
    <property type="component" value="Unassembled WGS sequence"/>
</dbReference>
<dbReference type="PANTHER" id="PTHR47151">
    <property type="entry name" value="LEU/ILE/VAL-BINDING ABC TRANSPORTER SUBUNIT"/>
    <property type="match status" value="1"/>
</dbReference>